<protein>
    <submittedName>
        <fullName evidence="1">Uncharacterized protein</fullName>
    </submittedName>
</protein>
<comment type="caution">
    <text evidence="1">The sequence shown here is derived from an EMBL/GenBank/DDBJ whole genome shotgun (WGS) entry which is preliminary data.</text>
</comment>
<proteinExistence type="predicted"/>
<organism evidence="1 2">
    <name type="scientific">Patella caerulea</name>
    <name type="common">Rayed Mediterranean limpet</name>
    <dbReference type="NCBI Taxonomy" id="87958"/>
    <lineage>
        <taxon>Eukaryota</taxon>
        <taxon>Metazoa</taxon>
        <taxon>Spiralia</taxon>
        <taxon>Lophotrochozoa</taxon>
        <taxon>Mollusca</taxon>
        <taxon>Gastropoda</taxon>
        <taxon>Patellogastropoda</taxon>
        <taxon>Patelloidea</taxon>
        <taxon>Patellidae</taxon>
        <taxon>Patella</taxon>
    </lineage>
</organism>
<dbReference type="Proteomes" id="UP001347796">
    <property type="component" value="Unassembled WGS sequence"/>
</dbReference>
<dbReference type="AlphaFoldDB" id="A0AAN8J7H4"/>
<sequence>MNVFKSCFSRDKEVVEFTARSSMIISPVSGRVTEIDDPNKDVWREQYSSGDQKDKSRIPFWNSGFSACPKCGERNMDRFEERAGIRYNGETYGTEVFMCKTKDCKWSTSFKFDDANTDNWHSETAGWPRGILHFPNTYLLMWADKHKLPPTVKHQIFIQKLDGNKILKLLEENKLAETLKTNEKMVKRIKKAIDDRHGCILLH</sequence>
<gene>
    <name evidence="1" type="ORF">SNE40_019154</name>
</gene>
<name>A0AAN8J7H4_PATCE</name>
<keyword evidence="2" id="KW-1185">Reference proteome</keyword>
<dbReference type="EMBL" id="JAZGQO010000014">
    <property type="protein sequence ID" value="KAK6170859.1"/>
    <property type="molecule type" value="Genomic_DNA"/>
</dbReference>
<accession>A0AAN8J7H4</accession>
<evidence type="ECO:0000313" key="1">
    <source>
        <dbReference type="EMBL" id="KAK6170859.1"/>
    </source>
</evidence>
<evidence type="ECO:0000313" key="2">
    <source>
        <dbReference type="Proteomes" id="UP001347796"/>
    </source>
</evidence>
<reference evidence="1 2" key="1">
    <citation type="submission" date="2024-01" db="EMBL/GenBank/DDBJ databases">
        <title>The genome of the rayed Mediterranean limpet Patella caerulea (Linnaeus, 1758).</title>
        <authorList>
            <person name="Anh-Thu Weber A."/>
            <person name="Halstead-Nussloch G."/>
        </authorList>
    </citation>
    <scope>NUCLEOTIDE SEQUENCE [LARGE SCALE GENOMIC DNA]</scope>
    <source>
        <strain evidence="1">AATW-2023a</strain>
        <tissue evidence="1">Whole specimen</tissue>
    </source>
</reference>